<protein>
    <submittedName>
        <fullName evidence="1">Uncharacterized protein</fullName>
    </submittedName>
</protein>
<accession>A0A392T515</accession>
<proteinExistence type="predicted"/>
<evidence type="ECO:0000313" key="2">
    <source>
        <dbReference type="Proteomes" id="UP000265520"/>
    </source>
</evidence>
<dbReference type="AlphaFoldDB" id="A0A392T515"/>
<comment type="caution">
    <text evidence="1">The sequence shown here is derived from an EMBL/GenBank/DDBJ whole genome shotgun (WGS) entry which is preliminary data.</text>
</comment>
<reference evidence="1 2" key="1">
    <citation type="journal article" date="2018" name="Front. Plant Sci.">
        <title>Red Clover (Trifolium pratense) and Zigzag Clover (T. medium) - A Picture of Genomic Similarities and Differences.</title>
        <authorList>
            <person name="Dluhosova J."/>
            <person name="Istvanek J."/>
            <person name="Nedelnik J."/>
            <person name="Repkova J."/>
        </authorList>
    </citation>
    <scope>NUCLEOTIDE SEQUENCE [LARGE SCALE GENOMIC DNA]</scope>
    <source>
        <strain evidence="2">cv. 10/8</strain>
        <tissue evidence="1">Leaf</tissue>
    </source>
</reference>
<dbReference type="EMBL" id="LXQA010507555">
    <property type="protein sequence ID" value="MCI56129.1"/>
    <property type="molecule type" value="Genomic_DNA"/>
</dbReference>
<feature type="non-terminal residue" evidence="1">
    <location>
        <position position="47"/>
    </location>
</feature>
<name>A0A392T515_9FABA</name>
<keyword evidence="2" id="KW-1185">Reference proteome</keyword>
<dbReference type="Proteomes" id="UP000265520">
    <property type="component" value="Unassembled WGS sequence"/>
</dbReference>
<organism evidence="1 2">
    <name type="scientific">Trifolium medium</name>
    <dbReference type="NCBI Taxonomy" id="97028"/>
    <lineage>
        <taxon>Eukaryota</taxon>
        <taxon>Viridiplantae</taxon>
        <taxon>Streptophyta</taxon>
        <taxon>Embryophyta</taxon>
        <taxon>Tracheophyta</taxon>
        <taxon>Spermatophyta</taxon>
        <taxon>Magnoliopsida</taxon>
        <taxon>eudicotyledons</taxon>
        <taxon>Gunneridae</taxon>
        <taxon>Pentapetalae</taxon>
        <taxon>rosids</taxon>
        <taxon>fabids</taxon>
        <taxon>Fabales</taxon>
        <taxon>Fabaceae</taxon>
        <taxon>Papilionoideae</taxon>
        <taxon>50 kb inversion clade</taxon>
        <taxon>NPAAA clade</taxon>
        <taxon>Hologalegina</taxon>
        <taxon>IRL clade</taxon>
        <taxon>Trifolieae</taxon>
        <taxon>Trifolium</taxon>
    </lineage>
</organism>
<evidence type="ECO:0000313" key="1">
    <source>
        <dbReference type="EMBL" id="MCI56129.1"/>
    </source>
</evidence>
<sequence length="47" mass="5273">MAKDKFEAKPQFMGIVARRDVFCCSRQFSPEILKLSDLASPGARQAK</sequence>